<evidence type="ECO:0000313" key="2">
    <source>
        <dbReference type="Proteomes" id="UP000233556"/>
    </source>
</evidence>
<reference evidence="2" key="1">
    <citation type="submission" date="2017-11" db="EMBL/GenBank/DDBJ databases">
        <authorList>
            <person name="Lima N.C."/>
            <person name="Parody-Merino A.M."/>
            <person name="Battley P.F."/>
            <person name="Fidler A.E."/>
            <person name="Prosdocimi F."/>
        </authorList>
    </citation>
    <scope>NUCLEOTIDE SEQUENCE [LARGE SCALE GENOMIC DNA]</scope>
</reference>
<dbReference type="SUPFAM" id="SSF56672">
    <property type="entry name" value="DNA/RNA polymerases"/>
    <property type="match status" value="1"/>
</dbReference>
<dbReference type="PANTHER" id="PTHR33064">
    <property type="entry name" value="POL PROTEIN"/>
    <property type="match status" value="1"/>
</dbReference>
<dbReference type="Gene3D" id="3.30.70.270">
    <property type="match status" value="1"/>
</dbReference>
<accession>A0A2I0UML9</accession>
<dbReference type="EMBL" id="KZ505682">
    <property type="protein sequence ID" value="PKU47294.1"/>
    <property type="molecule type" value="Genomic_DNA"/>
</dbReference>
<organism evidence="1 2">
    <name type="scientific">Limosa lapponica baueri</name>
    <dbReference type="NCBI Taxonomy" id="1758121"/>
    <lineage>
        <taxon>Eukaryota</taxon>
        <taxon>Metazoa</taxon>
        <taxon>Chordata</taxon>
        <taxon>Craniata</taxon>
        <taxon>Vertebrata</taxon>
        <taxon>Euteleostomi</taxon>
        <taxon>Archelosauria</taxon>
        <taxon>Archosauria</taxon>
        <taxon>Dinosauria</taxon>
        <taxon>Saurischia</taxon>
        <taxon>Theropoda</taxon>
        <taxon>Coelurosauria</taxon>
        <taxon>Aves</taxon>
        <taxon>Neognathae</taxon>
        <taxon>Neoaves</taxon>
        <taxon>Charadriiformes</taxon>
        <taxon>Scolopacidae</taxon>
        <taxon>Limosa</taxon>
    </lineage>
</organism>
<name>A0A2I0UML9_LIMLA</name>
<proteinExistence type="predicted"/>
<reference evidence="2" key="2">
    <citation type="submission" date="2017-12" db="EMBL/GenBank/DDBJ databases">
        <title>Genome sequence of the Bar-tailed Godwit (Limosa lapponica baueri).</title>
        <authorList>
            <person name="Lima N.C.B."/>
            <person name="Parody-Merino A.M."/>
            <person name="Battley P.F."/>
            <person name="Fidler A.E."/>
            <person name="Prosdocimi F."/>
        </authorList>
    </citation>
    <scope>NUCLEOTIDE SEQUENCE [LARGE SCALE GENOMIC DNA]</scope>
</reference>
<dbReference type="InterPro" id="IPR043128">
    <property type="entry name" value="Rev_trsase/Diguanyl_cyclase"/>
</dbReference>
<dbReference type="Proteomes" id="UP000233556">
    <property type="component" value="Unassembled WGS sequence"/>
</dbReference>
<dbReference type="PANTHER" id="PTHR33064:SF29">
    <property type="entry name" value="PEPTIDASE A2 DOMAIN-CONTAINING PROTEIN-RELATED"/>
    <property type="match status" value="1"/>
</dbReference>
<protein>
    <submittedName>
        <fullName evidence="1">Uncharacterized protein</fullName>
    </submittedName>
</protein>
<keyword evidence="2" id="KW-1185">Reference proteome</keyword>
<gene>
    <name evidence="1" type="ORF">llap_2393</name>
</gene>
<evidence type="ECO:0000313" key="1">
    <source>
        <dbReference type="EMBL" id="PKU47294.1"/>
    </source>
</evidence>
<dbReference type="InterPro" id="IPR043502">
    <property type="entry name" value="DNA/RNA_pol_sf"/>
</dbReference>
<sequence>MTISQLLSVMCKVYNNRDEAEEREKPGRASKVKAPAQEIKFLEIRWHDGCCHVPRDVVRKIATVSPPANKKGTQAFLGLVGFWRMHILGYSQLVSPRYQVTQKKNYFEQGLEQQQAFEQIKQEIDCAVALGPLWTEPAAQNVLYTAAGELGLTGPLTENIRRNLRSTIRVLEPGVLKIRSPLHPD</sequence>
<dbReference type="OrthoDB" id="9950135at2759"/>
<dbReference type="InterPro" id="IPR051320">
    <property type="entry name" value="Viral_Replic_Matur_Polypro"/>
</dbReference>
<dbReference type="AlphaFoldDB" id="A0A2I0UML9"/>